<dbReference type="RefSeq" id="WP_268045074.1">
    <property type="nucleotide sequence ID" value="NZ_CP104064.1"/>
</dbReference>
<sequence>MLSQTRSILVLSIATCMALLVIWVRLRSAKKPTSSFKLIMPSIAMSTGFIMFANPLMRVPWLYGLEAFIVGTILSYPLMVTSHMYTSGNSVYLKRSKGFILVMLVLLALRTALHGIIDQYLTVAQTSAIFFILAFGMLLPWRIAMYYEYRKITKEKSLSIRRKTAM</sequence>
<dbReference type="Proteomes" id="UP001164803">
    <property type="component" value="Chromosome"/>
</dbReference>
<reference evidence="2" key="1">
    <citation type="submission" date="2022-08" db="EMBL/GenBank/DDBJ databases">
        <title>Alicyclobacillus dauci DSM2870, complete genome.</title>
        <authorList>
            <person name="Wang Q."/>
            <person name="Cai R."/>
            <person name="Wang Z."/>
        </authorList>
    </citation>
    <scope>NUCLEOTIDE SEQUENCE</scope>
    <source>
        <strain evidence="2">DSM 28700</strain>
    </source>
</reference>
<evidence type="ECO:0000313" key="2">
    <source>
        <dbReference type="EMBL" id="WAH37572.1"/>
    </source>
</evidence>
<dbReference type="PANTHER" id="PTHR39164:SF1">
    <property type="entry name" value="PROTEIN CCDC"/>
    <property type="match status" value="1"/>
</dbReference>
<name>A0ABY6Z3W1_9BACL</name>
<dbReference type="PIRSF" id="PIRSF021441">
    <property type="entry name" value="DUF1453"/>
    <property type="match status" value="1"/>
</dbReference>
<protein>
    <submittedName>
        <fullName evidence="2">Cytochrome c biogenesis protein CcdC</fullName>
    </submittedName>
</protein>
<accession>A0ABY6Z3W1</accession>
<feature type="transmembrane region" description="Helical" evidence="1">
    <location>
        <begin position="123"/>
        <end position="144"/>
    </location>
</feature>
<dbReference type="PANTHER" id="PTHR39164">
    <property type="entry name" value="PROTEIN CCDC"/>
    <property type="match status" value="1"/>
</dbReference>
<proteinExistence type="predicted"/>
<keyword evidence="1" id="KW-0812">Transmembrane</keyword>
<feature type="transmembrane region" description="Helical" evidence="1">
    <location>
        <begin position="98"/>
        <end position="117"/>
    </location>
</feature>
<evidence type="ECO:0000256" key="1">
    <source>
        <dbReference type="SAM" id="Phobius"/>
    </source>
</evidence>
<gene>
    <name evidence="2" type="ORF">NZD86_03310</name>
</gene>
<dbReference type="EMBL" id="CP104064">
    <property type="protein sequence ID" value="WAH37572.1"/>
    <property type="molecule type" value="Genomic_DNA"/>
</dbReference>
<keyword evidence="3" id="KW-1185">Reference proteome</keyword>
<dbReference type="InterPro" id="IPR058247">
    <property type="entry name" value="DUF1453"/>
</dbReference>
<dbReference type="InterPro" id="IPR031306">
    <property type="entry name" value="CcdC"/>
</dbReference>
<organism evidence="2 3">
    <name type="scientific">Alicyclobacillus dauci</name>
    <dbReference type="NCBI Taxonomy" id="1475485"/>
    <lineage>
        <taxon>Bacteria</taxon>
        <taxon>Bacillati</taxon>
        <taxon>Bacillota</taxon>
        <taxon>Bacilli</taxon>
        <taxon>Bacillales</taxon>
        <taxon>Alicyclobacillaceae</taxon>
        <taxon>Alicyclobacillus</taxon>
    </lineage>
</organism>
<keyword evidence="1" id="KW-0472">Membrane</keyword>
<evidence type="ECO:0000313" key="3">
    <source>
        <dbReference type="Proteomes" id="UP001164803"/>
    </source>
</evidence>
<feature type="transmembrane region" description="Helical" evidence="1">
    <location>
        <begin position="63"/>
        <end position="86"/>
    </location>
</feature>
<feature type="transmembrane region" description="Helical" evidence="1">
    <location>
        <begin position="6"/>
        <end position="26"/>
    </location>
</feature>
<keyword evidence="1" id="KW-1133">Transmembrane helix</keyword>
<dbReference type="Pfam" id="PF07301">
    <property type="entry name" value="DUF1453"/>
    <property type="match status" value="1"/>
</dbReference>